<comment type="caution">
    <text evidence="2">The sequence shown here is derived from an EMBL/GenBank/DDBJ whole genome shotgun (WGS) entry which is preliminary data.</text>
</comment>
<dbReference type="EMBL" id="AATP01000002">
    <property type="protein sequence ID" value="EAU41903.1"/>
    <property type="molecule type" value="Genomic_DNA"/>
</dbReference>
<accession>Q0G3C8</accession>
<organism evidence="2 3">
    <name type="scientific">Fulvimarina pelagi HTCC2506</name>
    <dbReference type="NCBI Taxonomy" id="314231"/>
    <lineage>
        <taxon>Bacteria</taxon>
        <taxon>Pseudomonadati</taxon>
        <taxon>Pseudomonadota</taxon>
        <taxon>Alphaproteobacteria</taxon>
        <taxon>Hyphomicrobiales</taxon>
        <taxon>Aurantimonadaceae</taxon>
        <taxon>Fulvimarina</taxon>
    </lineage>
</organism>
<dbReference type="HOGENOM" id="CLU_3118152_0_0_5"/>
<sequence length="50" mass="5620">MALYPFSKAVGREEKEKRRAGMAANASKFLPDETTDNHRLLIDPTNVCNL</sequence>
<evidence type="ECO:0000313" key="2">
    <source>
        <dbReference type="EMBL" id="EAU41903.1"/>
    </source>
</evidence>
<proteinExistence type="predicted"/>
<name>Q0G3C8_9HYPH</name>
<feature type="compositionally biased region" description="Basic and acidic residues" evidence="1">
    <location>
        <begin position="10"/>
        <end position="19"/>
    </location>
</feature>
<keyword evidence="3" id="KW-1185">Reference proteome</keyword>
<reference evidence="2 3" key="1">
    <citation type="journal article" date="2010" name="J. Bacteriol.">
        <title>Genome sequence of Fulvimarina pelagi HTCC2506T, a Mn(II)-oxidizing alphaproteobacterium possessing an aerobic anoxygenic photosynthetic gene cluster and Xanthorhodopsin.</title>
        <authorList>
            <person name="Kang I."/>
            <person name="Oh H.M."/>
            <person name="Lim S.I."/>
            <person name="Ferriera S."/>
            <person name="Giovannoni S.J."/>
            <person name="Cho J.C."/>
        </authorList>
    </citation>
    <scope>NUCLEOTIDE SEQUENCE [LARGE SCALE GENOMIC DNA]</scope>
    <source>
        <strain evidence="2 3">HTCC2506</strain>
    </source>
</reference>
<dbReference type="Proteomes" id="UP000004310">
    <property type="component" value="Unassembled WGS sequence"/>
</dbReference>
<feature type="region of interest" description="Disordered" evidence="1">
    <location>
        <begin position="1"/>
        <end position="26"/>
    </location>
</feature>
<protein>
    <submittedName>
        <fullName evidence="2">Uncharacterized protein</fullName>
    </submittedName>
</protein>
<evidence type="ECO:0000313" key="3">
    <source>
        <dbReference type="Proteomes" id="UP000004310"/>
    </source>
</evidence>
<dbReference type="AlphaFoldDB" id="Q0G3C8"/>
<gene>
    <name evidence="2" type="ORF">FP2506_15759</name>
</gene>
<evidence type="ECO:0000256" key="1">
    <source>
        <dbReference type="SAM" id="MobiDB-lite"/>
    </source>
</evidence>